<proteinExistence type="predicted"/>
<comment type="caution">
    <text evidence="2">The sequence shown here is derived from an EMBL/GenBank/DDBJ whole genome shotgun (WGS) entry which is preliminary data.</text>
</comment>
<feature type="region of interest" description="Disordered" evidence="1">
    <location>
        <begin position="430"/>
        <end position="477"/>
    </location>
</feature>
<name>A0A135V765_9PEZI</name>
<dbReference type="OrthoDB" id="4850649at2759"/>
<sequence>MHDVQSFAKLYQDKERKRQKRQRQLEEQQKHRETSTSLSTALATPLEQDVGALILTETQASGYTSGGLANSFAGIDDFGFNFIEVFNTAELYNNDALGDTAHTTEPFAPISKIGSVTAENTKPSLPDEIKSPVSWSTYTPELAQPPTEPNSQEVATASSRSEQPLALDLVRRSTEQLRLTGYLSDMNAYIARSKEKSKTSDTGESCDNNGSAKDGYASSYDNNTESESCPQQLAVPEPNLTSPDSSGITTSHILTTSTSGAPDSTGSPLYASSPITSLSINAAAASLDVVGEPQTNVFALPTPSSDHAAVSQEGGDTITSWRKRGCEAIEDSCESHNRRLPKRRKSRDADMGTVSQALPARTLRALPSRVLKDKLDKRGLITQSDRQLRRSSRSQAQSHAAISINYDNNFPYLNTLPALEVDHALIREKRAGRLRRRSPTTPEVTSPRLNHSSGETSAQRSGQDPLSPIATTADPSSTTCHTCGFSAEYVLRMSDTVQALIGSGVELSGSQGGLDMLQLFLGFVRDYATRLPHNATTTGKSELSDVMNPEHALKSTVRLPSLETVNNNESSDDNSGDDSDSDSANIVPDHSAGPDIPEEKGKRPQRRRWTSLDELRLRAWVQEGKEWPWIARKLQRSEQAIIQHWAIMGKQDTETTRM</sequence>
<feature type="compositionally biased region" description="Polar residues" evidence="1">
    <location>
        <begin position="219"/>
        <end position="231"/>
    </location>
</feature>
<feature type="region of interest" description="Disordered" evidence="1">
    <location>
        <begin position="1"/>
        <end position="40"/>
    </location>
</feature>
<evidence type="ECO:0000313" key="3">
    <source>
        <dbReference type="Proteomes" id="UP000070121"/>
    </source>
</evidence>
<dbReference type="AlphaFoldDB" id="A0A135V765"/>
<feature type="compositionally biased region" description="Polar residues" evidence="1">
    <location>
        <begin position="202"/>
        <end position="211"/>
    </location>
</feature>
<organism evidence="2 3">
    <name type="scientific">Colletotrichum salicis</name>
    <dbReference type="NCBI Taxonomy" id="1209931"/>
    <lineage>
        <taxon>Eukaryota</taxon>
        <taxon>Fungi</taxon>
        <taxon>Dikarya</taxon>
        <taxon>Ascomycota</taxon>
        <taxon>Pezizomycotina</taxon>
        <taxon>Sordariomycetes</taxon>
        <taxon>Hypocreomycetidae</taxon>
        <taxon>Glomerellales</taxon>
        <taxon>Glomerellaceae</taxon>
        <taxon>Colletotrichum</taxon>
        <taxon>Colletotrichum acutatum species complex</taxon>
    </lineage>
</organism>
<dbReference type="Proteomes" id="UP000070121">
    <property type="component" value="Unassembled WGS sequence"/>
</dbReference>
<feature type="region of interest" description="Disordered" evidence="1">
    <location>
        <begin position="118"/>
        <end position="167"/>
    </location>
</feature>
<dbReference type="EMBL" id="JFFI01000282">
    <property type="protein sequence ID" value="KXH68526.1"/>
    <property type="molecule type" value="Genomic_DNA"/>
</dbReference>
<feature type="compositionally biased region" description="Polar residues" evidence="1">
    <location>
        <begin position="149"/>
        <end position="162"/>
    </location>
</feature>
<reference evidence="2 3" key="1">
    <citation type="submission" date="2014-02" db="EMBL/GenBank/DDBJ databases">
        <title>The genome sequence of Colletotrichum salicis CBS 607.94.</title>
        <authorList>
            <person name="Baroncelli R."/>
            <person name="Thon M.R."/>
        </authorList>
    </citation>
    <scope>NUCLEOTIDE SEQUENCE [LARGE SCALE GENOMIC DNA]</scope>
    <source>
        <strain evidence="2 3">CBS 607.94</strain>
    </source>
</reference>
<feature type="compositionally biased region" description="Low complexity" evidence="1">
    <location>
        <begin position="245"/>
        <end position="260"/>
    </location>
</feature>
<feature type="region of interest" description="Disordered" evidence="1">
    <location>
        <begin position="193"/>
        <end position="268"/>
    </location>
</feature>
<feature type="region of interest" description="Disordered" evidence="1">
    <location>
        <begin position="559"/>
        <end position="608"/>
    </location>
</feature>
<gene>
    <name evidence="2" type="ORF">CSAL01_13226</name>
</gene>
<protein>
    <recommendedName>
        <fullName evidence="4">Myb-like domain-containing protein</fullName>
    </recommendedName>
</protein>
<accession>A0A135V765</accession>
<evidence type="ECO:0000256" key="1">
    <source>
        <dbReference type="SAM" id="MobiDB-lite"/>
    </source>
</evidence>
<keyword evidence="3" id="KW-1185">Reference proteome</keyword>
<evidence type="ECO:0000313" key="2">
    <source>
        <dbReference type="EMBL" id="KXH68526.1"/>
    </source>
</evidence>
<feature type="compositionally biased region" description="Polar residues" evidence="1">
    <location>
        <begin position="439"/>
        <end position="477"/>
    </location>
</feature>
<feature type="compositionally biased region" description="Basic and acidic residues" evidence="1">
    <location>
        <begin position="23"/>
        <end position="34"/>
    </location>
</feature>
<evidence type="ECO:0008006" key="4">
    <source>
        <dbReference type="Google" id="ProtNLM"/>
    </source>
</evidence>
<feature type="compositionally biased region" description="Acidic residues" evidence="1">
    <location>
        <begin position="570"/>
        <end position="581"/>
    </location>
</feature>